<organism evidence="8 9">
    <name type="scientific">Burkholderia latens</name>
    <dbReference type="NCBI Taxonomy" id="488446"/>
    <lineage>
        <taxon>Bacteria</taxon>
        <taxon>Pseudomonadati</taxon>
        <taxon>Pseudomonadota</taxon>
        <taxon>Betaproteobacteria</taxon>
        <taxon>Burkholderiales</taxon>
        <taxon>Burkholderiaceae</taxon>
        <taxon>Burkholderia</taxon>
        <taxon>Burkholderia cepacia complex</taxon>
    </lineage>
</organism>
<proteinExistence type="predicted"/>
<dbReference type="Gene3D" id="3.40.50.2300">
    <property type="match status" value="1"/>
</dbReference>
<dbReference type="AlphaFoldDB" id="A0A6H9SU10"/>
<dbReference type="InterPro" id="IPR016032">
    <property type="entry name" value="Sig_transdc_resp-reg_C-effctor"/>
</dbReference>
<evidence type="ECO:0000313" key="9">
    <source>
        <dbReference type="Proteomes" id="UP000430232"/>
    </source>
</evidence>
<keyword evidence="4 6" id="KW-0238">DNA-binding</keyword>
<dbReference type="SUPFAM" id="SSF46894">
    <property type="entry name" value="C-terminal effector domain of the bipartite response regulators"/>
    <property type="match status" value="1"/>
</dbReference>
<feature type="domain" description="OmpR/PhoB-type" evidence="7">
    <location>
        <begin position="172"/>
        <end position="274"/>
    </location>
</feature>
<evidence type="ECO:0000313" key="8">
    <source>
        <dbReference type="EMBL" id="KAB0644799.1"/>
    </source>
</evidence>
<dbReference type="GO" id="GO:0032993">
    <property type="term" value="C:protein-DNA complex"/>
    <property type="evidence" value="ECO:0007669"/>
    <property type="project" value="TreeGrafter"/>
</dbReference>
<dbReference type="GO" id="GO:0000156">
    <property type="term" value="F:phosphorelay response regulator activity"/>
    <property type="evidence" value="ECO:0007669"/>
    <property type="project" value="TreeGrafter"/>
</dbReference>
<dbReference type="InterPro" id="IPR036388">
    <property type="entry name" value="WH-like_DNA-bd_sf"/>
</dbReference>
<keyword evidence="5" id="KW-0804">Transcription</keyword>
<gene>
    <name evidence="8" type="ORF">F7R21_00325</name>
</gene>
<dbReference type="CDD" id="cd00383">
    <property type="entry name" value="trans_reg_C"/>
    <property type="match status" value="1"/>
</dbReference>
<dbReference type="PANTHER" id="PTHR48111:SF1">
    <property type="entry name" value="TWO-COMPONENT RESPONSE REGULATOR ORR33"/>
    <property type="match status" value="1"/>
</dbReference>
<dbReference type="OrthoDB" id="8927943at2"/>
<dbReference type="InterPro" id="IPR011006">
    <property type="entry name" value="CheY-like_superfamily"/>
</dbReference>
<dbReference type="EMBL" id="VZOJ01000001">
    <property type="protein sequence ID" value="KAB0644799.1"/>
    <property type="molecule type" value="Genomic_DNA"/>
</dbReference>
<dbReference type="Gene3D" id="1.10.10.10">
    <property type="entry name" value="Winged helix-like DNA-binding domain superfamily/Winged helix DNA-binding domain"/>
    <property type="match status" value="1"/>
</dbReference>
<reference evidence="8 9" key="1">
    <citation type="submission" date="2019-09" db="EMBL/GenBank/DDBJ databases">
        <title>Draft genome sequences of 48 bacterial type strains from the CCUG.</title>
        <authorList>
            <person name="Tunovic T."/>
            <person name="Pineiro-Iglesias B."/>
            <person name="Unosson C."/>
            <person name="Inganas E."/>
            <person name="Ohlen M."/>
            <person name="Cardew S."/>
            <person name="Jensie-Markopoulos S."/>
            <person name="Salva-Serra F."/>
            <person name="Jaen-Luchoro D."/>
            <person name="Karlsson R."/>
            <person name="Svensson-Stadler L."/>
            <person name="Chun J."/>
            <person name="Moore E."/>
        </authorList>
    </citation>
    <scope>NUCLEOTIDE SEQUENCE [LARGE SCALE GENOMIC DNA]</scope>
    <source>
        <strain evidence="8 9">CCUG 54555</strain>
    </source>
</reference>
<dbReference type="GO" id="GO:0006355">
    <property type="term" value="P:regulation of DNA-templated transcription"/>
    <property type="evidence" value="ECO:0007669"/>
    <property type="project" value="InterPro"/>
</dbReference>
<dbReference type="InterPro" id="IPR001867">
    <property type="entry name" value="OmpR/PhoB-type_DNA-bd"/>
</dbReference>
<dbReference type="GO" id="GO:0005829">
    <property type="term" value="C:cytosol"/>
    <property type="evidence" value="ECO:0007669"/>
    <property type="project" value="TreeGrafter"/>
</dbReference>
<feature type="DNA-binding region" description="OmpR/PhoB-type" evidence="6">
    <location>
        <begin position="172"/>
        <end position="274"/>
    </location>
</feature>
<evidence type="ECO:0000256" key="1">
    <source>
        <dbReference type="ARBA" id="ARBA00022553"/>
    </source>
</evidence>
<evidence type="ECO:0000256" key="2">
    <source>
        <dbReference type="ARBA" id="ARBA00023012"/>
    </source>
</evidence>
<dbReference type="InterPro" id="IPR039420">
    <property type="entry name" value="WalR-like"/>
</dbReference>
<dbReference type="PANTHER" id="PTHR48111">
    <property type="entry name" value="REGULATOR OF RPOS"/>
    <property type="match status" value="1"/>
</dbReference>
<keyword evidence="9" id="KW-1185">Reference proteome</keyword>
<dbReference type="Proteomes" id="UP000430232">
    <property type="component" value="Unassembled WGS sequence"/>
</dbReference>
<evidence type="ECO:0000256" key="5">
    <source>
        <dbReference type="ARBA" id="ARBA00023163"/>
    </source>
</evidence>
<keyword evidence="2" id="KW-0902">Two-component regulatory system</keyword>
<evidence type="ECO:0000256" key="3">
    <source>
        <dbReference type="ARBA" id="ARBA00023015"/>
    </source>
</evidence>
<name>A0A6H9SU10_9BURK</name>
<sequence>MVEESRMSPRAMELVSERGDPVAFRRCQFDRYEWSMPMSVLSIVRPVTSCAVVGGNERLSGLEARLSTLGFACVHLDSCHGVIDRFRAAAVDVILLMELHRNTGIAELVQKIRSNPATERTPLVVIGPRSDDEMVDALVAGADVYLDEAAAFDLMVARIRALMRRISCVQRLAENQFFGAYVFSAGSDRVSVDGMSIGLTRMEYRAALLLFSRLSSVVTFGELWMTMWEGVSLQDPQRHNVCVHISRLRTKLKLTGEHGYRLISVRGTGYTLAAVDMEHAVSSRAVNY</sequence>
<accession>A0A6H9SU10</accession>
<dbReference type="PROSITE" id="PS51755">
    <property type="entry name" value="OMPR_PHOB"/>
    <property type="match status" value="1"/>
</dbReference>
<keyword evidence="3" id="KW-0805">Transcription regulation</keyword>
<keyword evidence="1" id="KW-0597">Phosphoprotein</keyword>
<dbReference type="GO" id="GO:0000976">
    <property type="term" value="F:transcription cis-regulatory region binding"/>
    <property type="evidence" value="ECO:0007669"/>
    <property type="project" value="TreeGrafter"/>
</dbReference>
<comment type="caution">
    <text evidence="8">The sequence shown here is derived from an EMBL/GenBank/DDBJ whole genome shotgun (WGS) entry which is preliminary data.</text>
</comment>
<dbReference type="SUPFAM" id="SSF52172">
    <property type="entry name" value="CheY-like"/>
    <property type="match status" value="1"/>
</dbReference>
<dbReference type="Pfam" id="PF00486">
    <property type="entry name" value="Trans_reg_C"/>
    <property type="match status" value="1"/>
</dbReference>
<evidence type="ECO:0000256" key="4">
    <source>
        <dbReference type="ARBA" id="ARBA00023125"/>
    </source>
</evidence>
<dbReference type="SMART" id="SM00862">
    <property type="entry name" value="Trans_reg_C"/>
    <property type="match status" value="1"/>
</dbReference>
<evidence type="ECO:0000256" key="6">
    <source>
        <dbReference type="PROSITE-ProRule" id="PRU01091"/>
    </source>
</evidence>
<evidence type="ECO:0000259" key="7">
    <source>
        <dbReference type="PROSITE" id="PS51755"/>
    </source>
</evidence>
<protein>
    <submittedName>
        <fullName evidence="8">Response regulator transcription factor</fullName>
    </submittedName>
</protein>